<comment type="caution">
    <text evidence="2">The sequence shown here is derived from an EMBL/GenBank/DDBJ whole genome shotgun (WGS) entry which is preliminary data.</text>
</comment>
<keyword evidence="3" id="KW-1185">Reference proteome</keyword>
<accession>A0A9D4EDY4</accession>
<reference evidence="2" key="2">
    <citation type="submission" date="2020-11" db="EMBL/GenBank/DDBJ databases">
        <authorList>
            <person name="McCartney M.A."/>
            <person name="Auch B."/>
            <person name="Kono T."/>
            <person name="Mallez S."/>
            <person name="Becker A."/>
            <person name="Gohl D.M."/>
            <person name="Silverstein K.A.T."/>
            <person name="Koren S."/>
            <person name="Bechman K.B."/>
            <person name="Herman A."/>
            <person name="Abrahante J.E."/>
            <person name="Garbe J."/>
        </authorList>
    </citation>
    <scope>NUCLEOTIDE SEQUENCE</scope>
    <source>
        <strain evidence="2">Duluth1</strain>
        <tissue evidence="2">Whole animal</tissue>
    </source>
</reference>
<name>A0A9D4EDY4_DREPO</name>
<proteinExistence type="predicted"/>
<organism evidence="2 3">
    <name type="scientific">Dreissena polymorpha</name>
    <name type="common">Zebra mussel</name>
    <name type="synonym">Mytilus polymorpha</name>
    <dbReference type="NCBI Taxonomy" id="45954"/>
    <lineage>
        <taxon>Eukaryota</taxon>
        <taxon>Metazoa</taxon>
        <taxon>Spiralia</taxon>
        <taxon>Lophotrochozoa</taxon>
        <taxon>Mollusca</taxon>
        <taxon>Bivalvia</taxon>
        <taxon>Autobranchia</taxon>
        <taxon>Heteroconchia</taxon>
        <taxon>Euheterodonta</taxon>
        <taxon>Imparidentia</taxon>
        <taxon>Neoheterodontei</taxon>
        <taxon>Myida</taxon>
        <taxon>Dreissenoidea</taxon>
        <taxon>Dreissenidae</taxon>
        <taxon>Dreissena</taxon>
    </lineage>
</organism>
<protein>
    <submittedName>
        <fullName evidence="2">Uncharacterized protein</fullName>
    </submittedName>
</protein>
<feature type="region of interest" description="Disordered" evidence="1">
    <location>
        <begin position="1"/>
        <end position="42"/>
    </location>
</feature>
<dbReference type="EMBL" id="JAIWYP010000009">
    <property type="protein sequence ID" value="KAH3777953.1"/>
    <property type="molecule type" value="Genomic_DNA"/>
</dbReference>
<dbReference type="Proteomes" id="UP000828390">
    <property type="component" value="Unassembled WGS sequence"/>
</dbReference>
<feature type="compositionally biased region" description="Basic and acidic residues" evidence="1">
    <location>
        <begin position="14"/>
        <end position="28"/>
    </location>
</feature>
<feature type="compositionally biased region" description="Polar residues" evidence="1">
    <location>
        <begin position="31"/>
        <end position="40"/>
    </location>
</feature>
<evidence type="ECO:0000313" key="3">
    <source>
        <dbReference type="Proteomes" id="UP000828390"/>
    </source>
</evidence>
<gene>
    <name evidence="2" type="ORF">DPMN_179404</name>
</gene>
<evidence type="ECO:0000313" key="2">
    <source>
        <dbReference type="EMBL" id="KAH3777953.1"/>
    </source>
</evidence>
<evidence type="ECO:0000256" key="1">
    <source>
        <dbReference type="SAM" id="MobiDB-lite"/>
    </source>
</evidence>
<dbReference type="AlphaFoldDB" id="A0A9D4EDY4"/>
<reference evidence="2" key="1">
    <citation type="journal article" date="2019" name="bioRxiv">
        <title>The Genome of the Zebra Mussel, Dreissena polymorpha: A Resource for Invasive Species Research.</title>
        <authorList>
            <person name="McCartney M.A."/>
            <person name="Auch B."/>
            <person name="Kono T."/>
            <person name="Mallez S."/>
            <person name="Zhang Y."/>
            <person name="Obille A."/>
            <person name="Becker A."/>
            <person name="Abrahante J.E."/>
            <person name="Garbe J."/>
            <person name="Badalamenti J.P."/>
            <person name="Herman A."/>
            <person name="Mangelson H."/>
            <person name="Liachko I."/>
            <person name="Sullivan S."/>
            <person name="Sone E.D."/>
            <person name="Koren S."/>
            <person name="Silverstein K.A.T."/>
            <person name="Beckman K.B."/>
            <person name="Gohl D.M."/>
        </authorList>
    </citation>
    <scope>NUCLEOTIDE SEQUENCE</scope>
    <source>
        <strain evidence="2">Duluth1</strain>
        <tissue evidence="2">Whole animal</tissue>
    </source>
</reference>
<sequence length="139" mass="15381">MGQVRQPPQGQAEHNGEARTHTPEERGKGKQLQNSPPSDQLNEDLVQNEVNVTTNEESQNNVLANDDLVYQVGNQVKTTIESPLPCVSDSLSKVFFCDIQPNNGFFMLFKQFLLSENVDEAQVIIVQASANGQTDCNSF</sequence>